<keyword evidence="2" id="KW-0805">Transcription regulation</keyword>
<dbReference type="InterPro" id="IPR009057">
    <property type="entry name" value="Homeodomain-like_sf"/>
</dbReference>
<feature type="domain" description="HTH araC/xylS-type" evidence="6">
    <location>
        <begin position="180"/>
        <end position="278"/>
    </location>
</feature>
<dbReference type="InterPro" id="IPR018060">
    <property type="entry name" value="HTH_AraC"/>
</dbReference>
<dbReference type="InterPro" id="IPR003313">
    <property type="entry name" value="AraC-bd"/>
</dbReference>
<evidence type="ECO:0000256" key="4">
    <source>
        <dbReference type="ARBA" id="ARBA00023159"/>
    </source>
</evidence>
<dbReference type="InterPro" id="IPR037923">
    <property type="entry name" value="HTH-like"/>
</dbReference>
<evidence type="ECO:0000256" key="1">
    <source>
        <dbReference type="ARBA" id="ARBA00022490"/>
    </source>
</evidence>
<dbReference type="SUPFAM" id="SSF51215">
    <property type="entry name" value="Regulatory protein AraC"/>
    <property type="match status" value="1"/>
</dbReference>
<keyword evidence="4" id="KW-0010">Activator</keyword>
<keyword evidence="1" id="KW-0963">Cytoplasm</keyword>
<dbReference type="PROSITE" id="PS01124">
    <property type="entry name" value="HTH_ARAC_FAMILY_2"/>
    <property type="match status" value="1"/>
</dbReference>
<dbReference type="InterPro" id="IPR050204">
    <property type="entry name" value="AraC_XylS_family_regulators"/>
</dbReference>
<dbReference type="GO" id="GO:0043565">
    <property type="term" value="F:sequence-specific DNA binding"/>
    <property type="evidence" value="ECO:0007669"/>
    <property type="project" value="InterPro"/>
</dbReference>
<evidence type="ECO:0000313" key="8">
    <source>
        <dbReference type="Proteomes" id="UP001153387"/>
    </source>
</evidence>
<evidence type="ECO:0000313" key="7">
    <source>
        <dbReference type="EMBL" id="MDG0792697.1"/>
    </source>
</evidence>
<dbReference type="InterPro" id="IPR018062">
    <property type="entry name" value="HTH_AraC-typ_CS"/>
</dbReference>
<dbReference type="Gene3D" id="1.10.10.60">
    <property type="entry name" value="Homeodomain-like"/>
    <property type="match status" value="2"/>
</dbReference>
<organism evidence="7 8">
    <name type="scientific">Cohnella ginsengisoli</name>
    <dbReference type="NCBI Taxonomy" id="425004"/>
    <lineage>
        <taxon>Bacteria</taxon>
        <taxon>Bacillati</taxon>
        <taxon>Bacillota</taxon>
        <taxon>Bacilli</taxon>
        <taxon>Bacillales</taxon>
        <taxon>Paenibacillaceae</taxon>
        <taxon>Cohnella</taxon>
    </lineage>
</organism>
<dbReference type="AlphaFoldDB" id="A0A9X4QNR4"/>
<reference evidence="7 8" key="1">
    <citation type="submission" date="2022-10" db="EMBL/GenBank/DDBJ databases">
        <title>Comparative genomic analysis of Cohnella hashimotonis sp. nov., isolated from the International Space Station.</title>
        <authorList>
            <person name="Simpson A."/>
            <person name="Venkateswaran K."/>
        </authorList>
    </citation>
    <scope>NUCLEOTIDE SEQUENCE [LARGE SCALE GENOMIC DNA]</scope>
    <source>
        <strain evidence="7 8">DSM 18997</strain>
    </source>
</reference>
<proteinExistence type="predicted"/>
<evidence type="ECO:0000256" key="2">
    <source>
        <dbReference type="ARBA" id="ARBA00023015"/>
    </source>
</evidence>
<keyword evidence="5" id="KW-0804">Transcription</keyword>
<dbReference type="Pfam" id="PF12833">
    <property type="entry name" value="HTH_18"/>
    <property type="match status" value="1"/>
</dbReference>
<comment type="caution">
    <text evidence="7">The sequence shown here is derived from an EMBL/GenBank/DDBJ whole genome shotgun (WGS) entry which is preliminary data.</text>
</comment>
<protein>
    <submittedName>
        <fullName evidence="7">AraC family transcriptional regulator</fullName>
    </submittedName>
</protein>
<evidence type="ECO:0000256" key="5">
    <source>
        <dbReference type="ARBA" id="ARBA00023163"/>
    </source>
</evidence>
<dbReference type="GO" id="GO:0003700">
    <property type="term" value="F:DNA-binding transcription factor activity"/>
    <property type="evidence" value="ECO:0007669"/>
    <property type="project" value="InterPro"/>
</dbReference>
<keyword evidence="8" id="KW-1185">Reference proteome</keyword>
<dbReference type="SUPFAM" id="SSF46689">
    <property type="entry name" value="Homeodomain-like"/>
    <property type="match status" value="2"/>
</dbReference>
<dbReference type="PANTHER" id="PTHR46796">
    <property type="entry name" value="HTH-TYPE TRANSCRIPTIONAL ACTIVATOR RHAS-RELATED"/>
    <property type="match status" value="1"/>
</dbReference>
<evidence type="ECO:0000256" key="3">
    <source>
        <dbReference type="ARBA" id="ARBA00023125"/>
    </source>
</evidence>
<sequence>MLRTNFGFRYAEPTDALMAIRTIGWESAVSDSYRWNGRTRGDKFALFQYTLSGEGNLTIGGKHYRIPKHHGFFVTVPDNHEYYYSPDAGGEPWEFIFLTAAGRHVEGYWNDIVAKAGPVVSFKPNAQPIAMLWEMMENAQAKTGLDKYELSVRLYEWIVACLRAVDGKPDAGRPVPDAVAAALKFMDAQYHRFLTLEQIAAEAGMSKYHFCRLFLKHTGITPIHYLTKIRIEQASRLLRQTNQPIGAIAAATGFDNGSYFGKVFRKLMDASPQQFRDSTDDIPEHHIFID</sequence>
<accession>A0A9X4QNR4</accession>
<dbReference type="Pfam" id="PF02311">
    <property type="entry name" value="AraC_binding"/>
    <property type="match status" value="1"/>
</dbReference>
<keyword evidence="3" id="KW-0238">DNA-binding</keyword>
<dbReference type="RefSeq" id="WP_277566468.1">
    <property type="nucleotide sequence ID" value="NZ_JAPDHZ010000003.1"/>
</dbReference>
<name>A0A9X4QNR4_9BACL</name>
<dbReference type="PROSITE" id="PS00041">
    <property type="entry name" value="HTH_ARAC_FAMILY_1"/>
    <property type="match status" value="1"/>
</dbReference>
<dbReference type="SMART" id="SM00342">
    <property type="entry name" value="HTH_ARAC"/>
    <property type="match status" value="1"/>
</dbReference>
<dbReference type="EMBL" id="JAPDHZ010000003">
    <property type="protein sequence ID" value="MDG0792697.1"/>
    <property type="molecule type" value="Genomic_DNA"/>
</dbReference>
<dbReference type="PANTHER" id="PTHR46796:SF13">
    <property type="entry name" value="HTH-TYPE TRANSCRIPTIONAL ACTIVATOR RHAS"/>
    <property type="match status" value="1"/>
</dbReference>
<gene>
    <name evidence="7" type="ORF">OMP38_18805</name>
</gene>
<dbReference type="Proteomes" id="UP001153387">
    <property type="component" value="Unassembled WGS sequence"/>
</dbReference>
<evidence type="ECO:0000259" key="6">
    <source>
        <dbReference type="PROSITE" id="PS01124"/>
    </source>
</evidence>